<evidence type="ECO:0008006" key="3">
    <source>
        <dbReference type="Google" id="ProtNLM"/>
    </source>
</evidence>
<dbReference type="AlphaFoldDB" id="A0A8K0X7I5"/>
<dbReference type="SUPFAM" id="SSF52047">
    <property type="entry name" value="RNI-like"/>
    <property type="match status" value="1"/>
</dbReference>
<evidence type="ECO:0000313" key="1">
    <source>
        <dbReference type="EMBL" id="KAH7374896.1"/>
    </source>
</evidence>
<keyword evidence="2" id="KW-1185">Reference proteome</keyword>
<comment type="caution">
    <text evidence="1">The sequence shown here is derived from an EMBL/GenBank/DDBJ whole genome shotgun (WGS) entry which is preliminary data.</text>
</comment>
<accession>A0A8K0X7I5</accession>
<evidence type="ECO:0000313" key="2">
    <source>
        <dbReference type="Proteomes" id="UP000813385"/>
    </source>
</evidence>
<organism evidence="1 2">
    <name type="scientific">Plectosphaerella cucumerina</name>
    <dbReference type="NCBI Taxonomy" id="40658"/>
    <lineage>
        <taxon>Eukaryota</taxon>
        <taxon>Fungi</taxon>
        <taxon>Dikarya</taxon>
        <taxon>Ascomycota</taxon>
        <taxon>Pezizomycotina</taxon>
        <taxon>Sordariomycetes</taxon>
        <taxon>Hypocreomycetidae</taxon>
        <taxon>Glomerellales</taxon>
        <taxon>Plectosphaerellaceae</taxon>
        <taxon>Plectosphaerella</taxon>
    </lineage>
</organism>
<dbReference type="OrthoDB" id="4757858at2759"/>
<sequence length="483" mass="55574">MPEIYLPPEIWRYVVQSICLHCSRDGSNPTTPQDRHRHAAASSRALLNLCLTSTMLNRLATPCLYHVPITKKVLALFQKLLDNPDLARHVRELHNDTCSGWPSWDYSNRDRQYAMQRHHPENQGTLTSRSRYPPAFLELYDSLRQHTPEIHDHDRPTEPGDQTLSACGPGAMWIEDHQRDTTLVSLLPNLTTFSVVVRWCRICIGHLRLPPGFLSKLTSASFVSKDDHDVSRTWDLRRLPELAPNLTSLHLVYFGGEINSSTELFVFPNVTHLSMEHARFSGSSLTDFIDSFPRLERLDFHQHYLYYPAPDIIMDLSLSRQRFGLRSLSIDCFDANSGRIRPWTSLGHYLSDMENLEVLKVDQTCICIPEPDIPEATSPETPPWERKPDNMGSINMNELPSWIKALHIFCYWWPSQDKLWQAVLSFARAAPQRFPALKNVVLEFEGTCRVDAQLQRTWEKADVWEEVGIRLTCTELPTRPILG</sequence>
<name>A0A8K0X7I5_9PEZI</name>
<protein>
    <recommendedName>
        <fullName evidence="3">F-box domain-containing protein</fullName>
    </recommendedName>
</protein>
<dbReference type="Proteomes" id="UP000813385">
    <property type="component" value="Unassembled WGS sequence"/>
</dbReference>
<dbReference type="InterPro" id="IPR032675">
    <property type="entry name" value="LRR_dom_sf"/>
</dbReference>
<dbReference type="Gene3D" id="3.80.10.10">
    <property type="entry name" value="Ribonuclease Inhibitor"/>
    <property type="match status" value="1"/>
</dbReference>
<reference evidence="1" key="1">
    <citation type="journal article" date="2021" name="Nat. Commun.">
        <title>Genetic determinants of endophytism in the Arabidopsis root mycobiome.</title>
        <authorList>
            <person name="Mesny F."/>
            <person name="Miyauchi S."/>
            <person name="Thiergart T."/>
            <person name="Pickel B."/>
            <person name="Atanasova L."/>
            <person name="Karlsson M."/>
            <person name="Huettel B."/>
            <person name="Barry K.W."/>
            <person name="Haridas S."/>
            <person name="Chen C."/>
            <person name="Bauer D."/>
            <person name="Andreopoulos W."/>
            <person name="Pangilinan J."/>
            <person name="LaButti K."/>
            <person name="Riley R."/>
            <person name="Lipzen A."/>
            <person name="Clum A."/>
            <person name="Drula E."/>
            <person name="Henrissat B."/>
            <person name="Kohler A."/>
            <person name="Grigoriev I.V."/>
            <person name="Martin F.M."/>
            <person name="Hacquard S."/>
        </authorList>
    </citation>
    <scope>NUCLEOTIDE SEQUENCE</scope>
    <source>
        <strain evidence="1">MPI-CAGE-AT-0016</strain>
    </source>
</reference>
<dbReference type="EMBL" id="JAGPXD010000001">
    <property type="protein sequence ID" value="KAH7374896.1"/>
    <property type="molecule type" value="Genomic_DNA"/>
</dbReference>
<gene>
    <name evidence="1" type="ORF">B0T11DRAFT_292673</name>
</gene>
<proteinExistence type="predicted"/>